<keyword evidence="1" id="KW-0812">Transmembrane</keyword>
<sequence>MPAKSSIAAQQYSQTTKHNKHAWRGGILRRFPWIGILALLGALACILAAIAVLAYSDGKPISSWKYSPSVYVSIAYTIANVLLQDALGRGVVVAWWTTAIRDGTTIRDLHNTWDYGHSALAAVRSGRHFNFVAFAALFLAITPINGPLLQRSGEVEVRRTESRANVTVRAAREIDFPTGYMSGRLRVVPLLSEAFTPVFQAHQAGQSIAANHTGCAGDGVCSGHLAAAGLAVNCSTYTVPYNVVPDEGCNSVTGSSQQCIDAQAGFIMFRSNISWFYDKPGQLNLDVQYKDQSACTGEMMIQNCTLRAATVQYPVIIDGNSSTITLDPKSSIFDDVVESLGNYKDPGIQGPTQLGGYAHALSDIFYGVSHIRWAGAVGYEVLSTGPSGTRFANLTEAQKQQNGLTQGLCNIFFNDPVPDLLQQARELMFRTALTASSKPTTHLQTLELNQVRTAGVYQSNYAYLGAAAAVSLLAVLIVLATFNQFWLLGRKVSMSPVEIAKAFDAPLLAQEHPNAEVEEMVKDAGGKKVQYGVAQVGGGGGVIHVPGGGPPVYFEGGNLKGVAGAQVRGVSPDLGVLTMGDPGQVQALISR</sequence>
<dbReference type="RefSeq" id="XP_033670243.1">
    <property type="nucleotide sequence ID" value="XM_033805460.1"/>
</dbReference>
<gene>
    <name evidence="2" type="ORF">M409DRAFT_20578</name>
</gene>
<dbReference type="PANTHER" id="PTHR37576">
    <property type="entry name" value="DEFECT AT LOW TEMPERATURE PROTEIN 1"/>
    <property type="match status" value="1"/>
</dbReference>
<keyword evidence="1" id="KW-1133">Transmembrane helix</keyword>
<dbReference type="InterPro" id="IPR021514">
    <property type="entry name" value="DUF3176"/>
</dbReference>
<proteinExistence type="predicted"/>
<name>A0A6A6CQC6_ZASCE</name>
<keyword evidence="3" id="KW-1185">Reference proteome</keyword>
<organism evidence="2 3">
    <name type="scientific">Zasmidium cellare ATCC 36951</name>
    <dbReference type="NCBI Taxonomy" id="1080233"/>
    <lineage>
        <taxon>Eukaryota</taxon>
        <taxon>Fungi</taxon>
        <taxon>Dikarya</taxon>
        <taxon>Ascomycota</taxon>
        <taxon>Pezizomycotina</taxon>
        <taxon>Dothideomycetes</taxon>
        <taxon>Dothideomycetidae</taxon>
        <taxon>Mycosphaerellales</taxon>
        <taxon>Mycosphaerellaceae</taxon>
        <taxon>Zasmidium</taxon>
    </lineage>
</organism>
<dbReference type="Proteomes" id="UP000799537">
    <property type="component" value="Unassembled WGS sequence"/>
</dbReference>
<dbReference type="GeneID" id="54558732"/>
<dbReference type="AlphaFoldDB" id="A0A6A6CQC6"/>
<dbReference type="OrthoDB" id="5357734at2759"/>
<dbReference type="PANTHER" id="PTHR37576:SF2">
    <property type="entry name" value="DEFECT AT LOW TEMPERATURE PROTEIN 1"/>
    <property type="match status" value="1"/>
</dbReference>
<protein>
    <submittedName>
        <fullName evidence="2">Uncharacterized protein</fullName>
    </submittedName>
</protein>
<feature type="transmembrane region" description="Helical" evidence="1">
    <location>
        <begin position="461"/>
        <end position="482"/>
    </location>
</feature>
<accession>A0A6A6CQC6</accession>
<evidence type="ECO:0000313" key="2">
    <source>
        <dbReference type="EMBL" id="KAF2169354.1"/>
    </source>
</evidence>
<dbReference type="EMBL" id="ML993588">
    <property type="protein sequence ID" value="KAF2169354.1"/>
    <property type="molecule type" value="Genomic_DNA"/>
</dbReference>
<dbReference type="Pfam" id="PF11374">
    <property type="entry name" value="DUF3176"/>
    <property type="match status" value="1"/>
</dbReference>
<keyword evidence="1" id="KW-0472">Membrane</keyword>
<evidence type="ECO:0000256" key="1">
    <source>
        <dbReference type="SAM" id="Phobius"/>
    </source>
</evidence>
<feature type="transmembrane region" description="Helical" evidence="1">
    <location>
        <begin position="33"/>
        <end position="55"/>
    </location>
</feature>
<evidence type="ECO:0000313" key="3">
    <source>
        <dbReference type="Proteomes" id="UP000799537"/>
    </source>
</evidence>
<reference evidence="2" key="1">
    <citation type="journal article" date="2020" name="Stud. Mycol.">
        <title>101 Dothideomycetes genomes: a test case for predicting lifestyles and emergence of pathogens.</title>
        <authorList>
            <person name="Haridas S."/>
            <person name="Albert R."/>
            <person name="Binder M."/>
            <person name="Bloem J."/>
            <person name="Labutti K."/>
            <person name="Salamov A."/>
            <person name="Andreopoulos B."/>
            <person name="Baker S."/>
            <person name="Barry K."/>
            <person name="Bills G."/>
            <person name="Bluhm B."/>
            <person name="Cannon C."/>
            <person name="Castanera R."/>
            <person name="Culley D."/>
            <person name="Daum C."/>
            <person name="Ezra D."/>
            <person name="Gonzalez J."/>
            <person name="Henrissat B."/>
            <person name="Kuo A."/>
            <person name="Liang C."/>
            <person name="Lipzen A."/>
            <person name="Lutzoni F."/>
            <person name="Magnuson J."/>
            <person name="Mondo S."/>
            <person name="Nolan M."/>
            <person name="Ohm R."/>
            <person name="Pangilinan J."/>
            <person name="Park H.-J."/>
            <person name="Ramirez L."/>
            <person name="Alfaro M."/>
            <person name="Sun H."/>
            <person name="Tritt A."/>
            <person name="Yoshinaga Y."/>
            <person name="Zwiers L.-H."/>
            <person name="Turgeon B."/>
            <person name="Goodwin S."/>
            <person name="Spatafora J."/>
            <person name="Crous P."/>
            <person name="Grigoriev I."/>
        </authorList>
    </citation>
    <scope>NUCLEOTIDE SEQUENCE</scope>
    <source>
        <strain evidence="2">ATCC 36951</strain>
    </source>
</reference>